<keyword evidence="9" id="KW-0067">ATP-binding</keyword>
<evidence type="ECO:0000256" key="2">
    <source>
        <dbReference type="ARBA" id="ARBA00004141"/>
    </source>
</evidence>
<dbReference type="EMBL" id="HBDZ01003575">
    <property type="protein sequence ID" value="CAD8232900.1"/>
    <property type="molecule type" value="Transcribed_RNA"/>
</dbReference>
<evidence type="ECO:0000256" key="7">
    <source>
        <dbReference type="ARBA" id="ARBA00022692"/>
    </source>
</evidence>
<dbReference type="GO" id="GO:0005524">
    <property type="term" value="F:ATP binding"/>
    <property type="evidence" value="ECO:0007669"/>
    <property type="project" value="UniProtKB-KW"/>
</dbReference>
<feature type="transmembrane region" description="Helical" evidence="13">
    <location>
        <begin position="1222"/>
        <end position="1245"/>
    </location>
</feature>
<evidence type="ECO:0000256" key="9">
    <source>
        <dbReference type="ARBA" id="ARBA00022840"/>
    </source>
</evidence>
<feature type="transmembrane region" description="Helical" evidence="13">
    <location>
        <begin position="1252"/>
        <end position="1272"/>
    </location>
</feature>
<dbReference type="SUPFAM" id="SSF53474">
    <property type="entry name" value="alpha/beta-Hydrolases"/>
    <property type="match status" value="1"/>
</dbReference>
<evidence type="ECO:0000256" key="8">
    <source>
        <dbReference type="ARBA" id="ARBA00022741"/>
    </source>
</evidence>
<dbReference type="InterPro" id="IPR029058">
    <property type="entry name" value="AB_hydrolase_fold"/>
</dbReference>
<dbReference type="Pfam" id="PF01061">
    <property type="entry name" value="ABC2_membrane"/>
    <property type="match status" value="1"/>
</dbReference>
<evidence type="ECO:0000256" key="4">
    <source>
        <dbReference type="ARBA" id="ARBA00005784"/>
    </source>
</evidence>
<dbReference type="InterPro" id="IPR017871">
    <property type="entry name" value="ABC_transporter-like_CS"/>
</dbReference>
<evidence type="ECO:0000256" key="10">
    <source>
        <dbReference type="ARBA" id="ARBA00022989"/>
    </source>
</evidence>
<dbReference type="GO" id="GO:0140359">
    <property type="term" value="F:ABC-type transporter activity"/>
    <property type="evidence" value="ECO:0007669"/>
    <property type="project" value="InterPro"/>
</dbReference>
<evidence type="ECO:0000256" key="3">
    <source>
        <dbReference type="ARBA" id="ARBA00004191"/>
    </source>
</evidence>
<dbReference type="SMART" id="SM00382">
    <property type="entry name" value="AAA"/>
    <property type="match status" value="1"/>
</dbReference>
<dbReference type="InterPro" id="IPR004963">
    <property type="entry name" value="PAE/NOTUM"/>
</dbReference>
<organism evidence="16">
    <name type="scientific">Prasinoderma coloniale</name>
    <dbReference type="NCBI Taxonomy" id="156133"/>
    <lineage>
        <taxon>Eukaryota</taxon>
        <taxon>Viridiplantae</taxon>
        <taxon>Prasinodermophyta</taxon>
        <taxon>Prasinodermophyceae</taxon>
        <taxon>Prasinodermales</taxon>
        <taxon>Prasinodermaceae</taxon>
        <taxon>Prasinoderma</taxon>
    </lineage>
</organism>
<gene>
    <name evidence="16" type="ORF">PCOL08062_LOCUS2756</name>
</gene>
<evidence type="ECO:0000256" key="11">
    <source>
        <dbReference type="ARBA" id="ARBA00023136"/>
    </source>
</evidence>
<dbReference type="InterPro" id="IPR050352">
    <property type="entry name" value="ABCG_transporters"/>
</dbReference>
<feature type="transmembrane region" description="Helical" evidence="13">
    <location>
        <begin position="1112"/>
        <end position="1132"/>
    </location>
</feature>
<evidence type="ECO:0000256" key="14">
    <source>
        <dbReference type="SAM" id="SignalP"/>
    </source>
</evidence>
<feature type="region of interest" description="Disordered" evidence="12">
    <location>
        <begin position="619"/>
        <end position="650"/>
    </location>
</feature>
<dbReference type="InterPro" id="IPR013525">
    <property type="entry name" value="ABC2_TM"/>
</dbReference>
<dbReference type="GO" id="GO:0016020">
    <property type="term" value="C:membrane"/>
    <property type="evidence" value="ECO:0007669"/>
    <property type="project" value="UniProtKB-SubCell"/>
</dbReference>
<evidence type="ECO:0000256" key="13">
    <source>
        <dbReference type="SAM" id="Phobius"/>
    </source>
</evidence>
<dbReference type="Gene3D" id="3.40.50.300">
    <property type="entry name" value="P-loop containing nucleotide triphosphate hydrolases"/>
    <property type="match status" value="1"/>
</dbReference>
<dbReference type="PANTHER" id="PTHR48041:SF139">
    <property type="entry name" value="PROTEIN SCARLET"/>
    <property type="match status" value="1"/>
</dbReference>
<evidence type="ECO:0000313" key="16">
    <source>
        <dbReference type="EMBL" id="CAD8232900.1"/>
    </source>
</evidence>
<keyword evidence="5" id="KW-0813">Transport</keyword>
<keyword evidence="6" id="KW-0964">Secreted</keyword>
<keyword evidence="14" id="KW-0732">Signal</keyword>
<feature type="chain" id="PRO_5031326001" description="ABC transporter domain-containing protein" evidence="14">
    <location>
        <begin position="26"/>
        <end position="1517"/>
    </location>
</feature>
<feature type="region of interest" description="Disordered" evidence="12">
    <location>
        <begin position="1445"/>
        <end position="1517"/>
    </location>
</feature>
<feature type="transmembrane region" description="Helical" evidence="13">
    <location>
        <begin position="583"/>
        <end position="608"/>
    </location>
</feature>
<evidence type="ECO:0000256" key="6">
    <source>
        <dbReference type="ARBA" id="ARBA00022512"/>
    </source>
</evidence>
<dbReference type="GO" id="GO:0016887">
    <property type="term" value="F:ATP hydrolysis activity"/>
    <property type="evidence" value="ECO:0007669"/>
    <property type="project" value="InterPro"/>
</dbReference>
<evidence type="ECO:0000256" key="12">
    <source>
        <dbReference type="SAM" id="MobiDB-lite"/>
    </source>
</evidence>
<feature type="transmembrane region" description="Helical" evidence="13">
    <location>
        <begin position="1144"/>
        <end position="1162"/>
    </location>
</feature>
<name>A0A7R9TDY6_9VIRI</name>
<protein>
    <recommendedName>
        <fullName evidence="15">ABC transporter domain-containing protein</fullName>
    </recommendedName>
</protein>
<keyword evidence="6" id="KW-0134">Cell wall</keyword>
<comment type="function">
    <text evidence="1">Hydrolyzes acetyl esters in homogalacturonan regions of pectin. In type I primary cell wall, galacturonic acid residues of pectin can be acetylated at the O-2 and O-3 positions. Decreasing the degree of acetylation of pectin gels in vitro alters their physical properties.</text>
</comment>
<dbReference type="InterPro" id="IPR003593">
    <property type="entry name" value="AAA+_ATPase"/>
</dbReference>
<keyword evidence="11 13" id="KW-0472">Membrane</keyword>
<reference evidence="16" key="1">
    <citation type="submission" date="2021-01" db="EMBL/GenBank/DDBJ databases">
        <authorList>
            <person name="Corre E."/>
            <person name="Pelletier E."/>
            <person name="Niang G."/>
            <person name="Scheremetjew M."/>
            <person name="Finn R."/>
            <person name="Kale V."/>
            <person name="Holt S."/>
            <person name="Cochrane G."/>
            <person name="Meng A."/>
            <person name="Brown T."/>
            <person name="Cohen L."/>
        </authorList>
    </citation>
    <scope>NUCLEOTIDE SEQUENCE</scope>
    <source>
        <strain evidence="16">CCMP1413</strain>
    </source>
</reference>
<proteinExistence type="inferred from homology"/>
<accession>A0A7R9TDY6</accession>
<evidence type="ECO:0000256" key="5">
    <source>
        <dbReference type="ARBA" id="ARBA00022448"/>
    </source>
</evidence>
<feature type="transmembrane region" description="Helical" evidence="13">
    <location>
        <begin position="1183"/>
        <end position="1210"/>
    </location>
</feature>
<feature type="signal peptide" evidence="14">
    <location>
        <begin position="1"/>
        <end position="25"/>
    </location>
</feature>
<sequence>MRPAVQAPWPAAVLLLAWAPLLVSSHRTTGPGPWDASAPPTWASHALRRVSLEQHPLARCNDGRPAAIYTDADRVAAGAAAAAADASPLSFVVYVEGGSACFDAEGCEERLHRWARPGYDPGGGYNPLMQGLPAEGDGNKVGAAAGGNWPESLNVGGPLLGQPTGDASDASSPFAGGAWRRVHIPYCTSDMHLGRRCGNATGAATDAALGFVDGNPAPTTSGYCGAHVMEAALEELVQHHGMGSAAQVVLWGVSAGGVGAAHHAEAWREALGPAVDLRLALDSAWLAPTPPLEEDESTGANVPAVDYRGGGLAREQANSVRNALEWGVQAPSACAEEARRMLGIDDVADYGAADAQLVAAEVAAWCAPVRRTLPHIQAPTWLLQPAYDMYVFIPAVGLLPERDAADTTLLDNLMLYRWMEEFGALSRASVEATSYDVRTARHTAVVPACLFHGASYHDERWLVRSIPYFESTGMPDWSFMDYELAGVDFPWAMEDPLRALEGLRVHNRSVLELLGAWVQTDAAELLERGSHQPGVTTPQGMRLIADTCTGINCNPTCEAAFRLLPADLPPLDLGPPDSLGKALAVMLLALLLMGLFVSDIFSMALSFVRTKRWASLTGKQTRKTADASSTRNPVASASSEGASPPPPKIRKKGSLLATEVPFPIELCCVSYSVTNWNTGEWLPLLRNVSLRFAGARLTAVMGSSGCGKTTLLELMVGRRLSGRVEGLLLRNHLQASDATDAGLNESCGYVPQFEFEAYPTLTPREALLYEVGVRLPHLGTKATVRRVRHVLRAVKLDGDKADTQIGTVGGGGGLSGGQRRRLSVGKQLLRDPLWIFGDEPTSGLDSYGTLELVQSLRDITTQGRAIALTIHQPRDEVFRFFDDLVLMSKGRVVFAGPVTDAVDYFMGRNGLARAFMPEPVLGNPADVMLDLISMDDDTVDKVVEKNASRQRRTALVVLDGALKKLASDESLIEMAEKQGAQATEPDATTQDVANVALLPLVKRAVAYARSGSTRVAGLDRTTSGLSSLGSEILAEMSGRRILRMISSVKGIFGAASMQVVDRTNAAMIGEEEDWSEEADRLKQSATRRWIKVALTLHGRQFRTDIKRPRENLASIAFVIVVGALFGGLTYYMPGRDAQGYVRKYVGVTFYLTAVALSKVVLMETTYQYATIHKASQRDGGESAVQFMVSLMVAQTTRAWLGIGIAAFTLIGMLDLPMRSAPVLLLSAVLLDAVMAGAIVTIACLANDSTPKSMLSALIALSSAVVSGAVLPWKDLHVAYRWIGLVTPMSYSRYLALGNLFTGETFECADGDSDGTVFATTCGLLDGDIAIGALASKEPPFTWALNNQHMAILILILQAAMWRLFAVLGLYYRQDSRTIEYAPCCENLDSLLDDEGESGEMRRVAEQESKAASRSSEETSGTNDEVRARYRSALTRVKLGMLAGWSTSSSKRREDGPDTGGASDKAGSLNAEDAALERVSTILGGWPTSSSKRRDDGPDAGGASDKAGSPNAEDAADS</sequence>
<dbReference type="Pfam" id="PF00005">
    <property type="entry name" value="ABC_tran"/>
    <property type="match status" value="1"/>
</dbReference>
<dbReference type="SUPFAM" id="SSF52540">
    <property type="entry name" value="P-loop containing nucleoside triphosphate hydrolases"/>
    <property type="match status" value="1"/>
</dbReference>
<dbReference type="Pfam" id="PF03283">
    <property type="entry name" value="PAE"/>
    <property type="match status" value="1"/>
</dbReference>
<evidence type="ECO:0000259" key="15">
    <source>
        <dbReference type="PROSITE" id="PS50893"/>
    </source>
</evidence>
<comment type="similarity">
    <text evidence="4">Belongs to the pectinacetylesterase family.</text>
</comment>
<keyword evidence="8" id="KW-0547">Nucleotide-binding</keyword>
<keyword evidence="10 13" id="KW-1133">Transmembrane helix</keyword>
<dbReference type="PANTHER" id="PTHR48041">
    <property type="entry name" value="ABC TRANSPORTER G FAMILY MEMBER 28"/>
    <property type="match status" value="1"/>
</dbReference>
<feature type="region of interest" description="Disordered" evidence="12">
    <location>
        <begin position="1396"/>
        <end position="1426"/>
    </location>
</feature>
<dbReference type="PROSITE" id="PS50893">
    <property type="entry name" value="ABC_TRANSPORTER_2"/>
    <property type="match status" value="1"/>
</dbReference>
<feature type="domain" description="ABC transporter" evidence="15">
    <location>
        <begin position="664"/>
        <end position="914"/>
    </location>
</feature>
<dbReference type="InterPro" id="IPR003439">
    <property type="entry name" value="ABC_transporter-like_ATP-bd"/>
</dbReference>
<evidence type="ECO:0000256" key="1">
    <source>
        <dbReference type="ARBA" id="ARBA00003534"/>
    </source>
</evidence>
<feature type="compositionally biased region" description="Basic and acidic residues" evidence="12">
    <location>
        <begin position="1398"/>
        <end position="1416"/>
    </location>
</feature>
<dbReference type="InterPro" id="IPR027417">
    <property type="entry name" value="P-loop_NTPase"/>
</dbReference>
<dbReference type="PROSITE" id="PS00211">
    <property type="entry name" value="ABC_TRANSPORTER_1"/>
    <property type="match status" value="1"/>
</dbReference>
<comment type="subcellular location">
    <subcellularLocation>
        <location evidence="2">Membrane</location>
        <topology evidence="2">Multi-pass membrane protein</topology>
    </subcellularLocation>
    <subcellularLocation>
        <location evidence="3">Secreted</location>
        <location evidence="3">Cell wall</location>
    </subcellularLocation>
</comment>
<keyword evidence="7 13" id="KW-0812">Transmembrane</keyword>
<feature type="transmembrane region" description="Helical" evidence="13">
    <location>
        <begin position="1349"/>
        <end position="1371"/>
    </location>
</feature>